<dbReference type="Gene3D" id="2.170.160.10">
    <property type="entry name" value="Endo-1,4-beta-glucanase f. Domain 2"/>
    <property type="match status" value="1"/>
</dbReference>
<dbReference type="Pfam" id="PF02011">
    <property type="entry name" value="Glyco_hydro_48"/>
    <property type="match status" value="1"/>
</dbReference>
<dbReference type="InterPro" id="IPR012341">
    <property type="entry name" value="6hp_glycosidase-like_sf"/>
</dbReference>
<name>A0ABP8DGI5_9ACTN</name>
<accession>A0ABP8DGI5</accession>
<dbReference type="InterPro" id="IPR008965">
    <property type="entry name" value="CBM2/CBM3_carb-bd_dom_sf"/>
</dbReference>
<dbReference type="Gene3D" id="1.50.10.10">
    <property type="match status" value="1"/>
</dbReference>
<dbReference type="InterPro" id="IPR027390">
    <property type="entry name" value="Endoglucanase_F_dom3"/>
</dbReference>
<dbReference type="Proteomes" id="UP001500620">
    <property type="component" value="Unassembled WGS sequence"/>
</dbReference>
<evidence type="ECO:0000313" key="11">
    <source>
        <dbReference type="Proteomes" id="UP001500620"/>
    </source>
</evidence>
<evidence type="ECO:0000256" key="3">
    <source>
        <dbReference type="ARBA" id="ARBA00023001"/>
    </source>
</evidence>
<dbReference type="InterPro" id="IPR023309">
    <property type="entry name" value="Endo-1-4-beta-glucanase_dom2"/>
</dbReference>
<proteinExistence type="predicted"/>
<dbReference type="SMART" id="SM00637">
    <property type="entry name" value="CBD_II"/>
    <property type="match status" value="1"/>
</dbReference>
<feature type="domain" description="CBM2" evidence="9">
    <location>
        <begin position="33"/>
        <end position="142"/>
    </location>
</feature>
<dbReference type="PROSITE" id="PS51173">
    <property type="entry name" value="CBM2"/>
    <property type="match status" value="1"/>
</dbReference>
<dbReference type="InterPro" id="IPR000556">
    <property type="entry name" value="Glyco_hydro_48F"/>
</dbReference>
<dbReference type="Gene3D" id="4.10.870.10">
    <property type="entry name" value="Endo-1,4-beta-glucanase f. Domain 3"/>
    <property type="match status" value="1"/>
</dbReference>
<keyword evidence="11" id="KW-1185">Reference proteome</keyword>
<dbReference type="Pfam" id="PF00553">
    <property type="entry name" value="CBM_2"/>
    <property type="match status" value="1"/>
</dbReference>
<protein>
    <submittedName>
        <fullName evidence="10">Glycoside hydrolase family 48 protein</fullName>
    </submittedName>
</protein>
<dbReference type="Gene3D" id="2.60.40.290">
    <property type="match status" value="1"/>
</dbReference>
<evidence type="ECO:0000313" key="10">
    <source>
        <dbReference type="EMBL" id="GAA4255395.1"/>
    </source>
</evidence>
<reference evidence="11" key="1">
    <citation type="journal article" date="2019" name="Int. J. Syst. Evol. Microbiol.">
        <title>The Global Catalogue of Microorganisms (GCM) 10K type strain sequencing project: providing services to taxonomists for standard genome sequencing and annotation.</title>
        <authorList>
            <consortium name="The Broad Institute Genomics Platform"/>
            <consortium name="The Broad Institute Genome Sequencing Center for Infectious Disease"/>
            <person name="Wu L."/>
            <person name="Ma J."/>
        </authorList>
    </citation>
    <scope>NUCLEOTIDE SEQUENCE [LARGE SCALE GENOMIC DNA]</scope>
    <source>
        <strain evidence="11">JCM 17441</strain>
    </source>
</reference>
<dbReference type="RefSeq" id="WP_345132407.1">
    <property type="nucleotide sequence ID" value="NZ_BAABAT010000021.1"/>
</dbReference>
<gene>
    <name evidence="10" type="ORF">GCM10022255_064070</name>
</gene>
<keyword evidence="3" id="KW-0136">Cellulose degradation</keyword>
<feature type="region of interest" description="Disordered" evidence="7">
    <location>
        <begin position="434"/>
        <end position="462"/>
    </location>
</feature>
<evidence type="ECO:0000256" key="8">
    <source>
        <dbReference type="SAM" id="SignalP"/>
    </source>
</evidence>
<evidence type="ECO:0000256" key="7">
    <source>
        <dbReference type="SAM" id="MobiDB-lite"/>
    </source>
</evidence>
<evidence type="ECO:0000256" key="5">
    <source>
        <dbReference type="ARBA" id="ARBA00023295"/>
    </source>
</evidence>
<dbReference type="InterPro" id="IPR008928">
    <property type="entry name" value="6-hairpin_glycosidase_sf"/>
</dbReference>
<feature type="signal peptide" evidence="8">
    <location>
        <begin position="1"/>
        <end position="36"/>
    </location>
</feature>
<dbReference type="InterPro" id="IPR001919">
    <property type="entry name" value="CBD2"/>
</dbReference>
<evidence type="ECO:0000256" key="6">
    <source>
        <dbReference type="ARBA" id="ARBA00023326"/>
    </source>
</evidence>
<sequence>MSTPRRRGPHKRLRALAAGLLIAGTFAALPAGTAHAAAGCQVTYTVRSQWPTGFTGDLVVKNLGDALTSWNVSWTFAGNQQLQQSWNGDFTQTGNQVTIRNAPWNGSLPSGGTVNPGFNAAYSGTNVDPTSFSVNGVACTGPNQAPVVTLTSPAANTRYTAPASIPMAATATDPDSGDTIAKVEFYHDGLLLGTDTSAPFTYNWTGVPAQTAAYSLQAKAYDSRGAVGTSTAVPVYVDPVVGPQIVASPTVLTVPEGGSTPLSVKLNQAPTANVTVAVARTGDSDITATPASLTFTTANWNTAQTVTVAGAQDADSVNGTATISLTASGWTAASVTANESDDDVAGGVYVQRFLEQYNKIHSNGYFSSEGVPYHAIETLVVEAPDWGHETTSEAFSFWLWLEAQYGRVKQDWAPFNKAWDTMEKYIIPTHANQTSGGYNASDPADYAPEADQPSLYPQQGGHLDSSVKVGSDPLYSELTSTYGNTDVYAMHWIEDVDNVYGYSSCTPVAGSKVSFINTYQRGPQESVWETVAHPSCENFTYGAKQNGGYLPLFIDGTPAKQWRYTDAPDADARAVEAAYWALQWATAQNKQADVAATVAKAAKMGDYLRYAMYDKYFKKPGCTSTSCAAGTGKDSAAYLLSWYFAWGGDAGGQWSWRIGSSHNHQGYQNPLAAWALSNVSALTPRSPTAKADWQTSLGRQLEFYQWLQSSEGAFAGGATNSWGGSYSTPPSGTPTFYGMFYDVQPVYHDPPSNQWFGFQAWSVERVAEYYYATGDAKAKSLLDKWVSWAIANTSFTSNGDFKIPDTLSWTGAPATWNPSSPAANTNLHVSVVSTGTDVGVAAAYARLLTYYGAKANNASAKTTAKKLLDGIWLHTDAQGVGIPETRTDYNRFDDVWSSSNQQGLYIPSGYSGVMPNGDVIAPGKSFLDIRSFYKNDPNWPQVQAYLNGTGPAPTFTFHRFWAQSDIAMAMADYGLLIGS</sequence>
<dbReference type="SUPFAM" id="SSF48208">
    <property type="entry name" value="Six-hairpin glycosidases"/>
    <property type="match status" value="1"/>
</dbReference>
<dbReference type="Pfam" id="PF17957">
    <property type="entry name" value="Big_7"/>
    <property type="match status" value="1"/>
</dbReference>
<keyword evidence="6" id="KW-0624">Polysaccharide degradation</keyword>
<dbReference type="SUPFAM" id="SSF49384">
    <property type="entry name" value="Carbohydrate-binding domain"/>
    <property type="match status" value="1"/>
</dbReference>
<keyword evidence="2 10" id="KW-0378">Hydrolase</keyword>
<dbReference type="InterPro" id="IPR013783">
    <property type="entry name" value="Ig-like_fold"/>
</dbReference>
<dbReference type="EMBL" id="BAABAT010000021">
    <property type="protein sequence ID" value="GAA4255395.1"/>
    <property type="molecule type" value="Genomic_DNA"/>
</dbReference>
<evidence type="ECO:0000259" key="9">
    <source>
        <dbReference type="PROSITE" id="PS51173"/>
    </source>
</evidence>
<dbReference type="InterPro" id="IPR012291">
    <property type="entry name" value="CBM2_carb-bd_dom_sf"/>
</dbReference>
<dbReference type="GO" id="GO:0016787">
    <property type="term" value="F:hydrolase activity"/>
    <property type="evidence" value="ECO:0007669"/>
    <property type="project" value="UniProtKB-KW"/>
</dbReference>
<organism evidence="10 11">
    <name type="scientific">Dactylosporangium darangshiense</name>
    <dbReference type="NCBI Taxonomy" id="579108"/>
    <lineage>
        <taxon>Bacteria</taxon>
        <taxon>Bacillati</taxon>
        <taxon>Actinomycetota</taxon>
        <taxon>Actinomycetes</taxon>
        <taxon>Micromonosporales</taxon>
        <taxon>Micromonosporaceae</taxon>
        <taxon>Dactylosporangium</taxon>
    </lineage>
</organism>
<feature type="chain" id="PRO_5046021486" evidence="8">
    <location>
        <begin position="37"/>
        <end position="979"/>
    </location>
</feature>
<dbReference type="PRINTS" id="PR00844">
    <property type="entry name" value="GLHYDRLASE48"/>
</dbReference>
<dbReference type="Gene3D" id="2.60.40.10">
    <property type="entry name" value="Immunoglobulins"/>
    <property type="match status" value="1"/>
</dbReference>
<keyword evidence="1 8" id="KW-0732">Signal</keyword>
<evidence type="ECO:0000256" key="4">
    <source>
        <dbReference type="ARBA" id="ARBA00023277"/>
    </source>
</evidence>
<evidence type="ECO:0000256" key="2">
    <source>
        <dbReference type="ARBA" id="ARBA00022801"/>
    </source>
</evidence>
<keyword evidence="4" id="KW-0119">Carbohydrate metabolism</keyword>
<keyword evidence="5" id="KW-0326">Glycosidase</keyword>
<evidence type="ECO:0000256" key="1">
    <source>
        <dbReference type="ARBA" id="ARBA00022729"/>
    </source>
</evidence>
<comment type="caution">
    <text evidence="10">The sequence shown here is derived from an EMBL/GenBank/DDBJ whole genome shotgun (WGS) entry which is preliminary data.</text>
</comment>